<organism evidence="2 3">
    <name type="scientific">Kangsaoukella pontilimi</name>
    <dbReference type="NCBI Taxonomy" id="2691042"/>
    <lineage>
        <taxon>Bacteria</taxon>
        <taxon>Pseudomonadati</taxon>
        <taxon>Pseudomonadota</taxon>
        <taxon>Alphaproteobacteria</taxon>
        <taxon>Rhodobacterales</taxon>
        <taxon>Paracoccaceae</taxon>
        <taxon>Kangsaoukella</taxon>
    </lineage>
</organism>
<feature type="compositionally biased region" description="Acidic residues" evidence="1">
    <location>
        <begin position="88"/>
        <end position="97"/>
    </location>
</feature>
<comment type="caution">
    <text evidence="2">The sequence shown here is derived from an EMBL/GenBank/DDBJ whole genome shotgun (WGS) entry which is preliminary data.</text>
</comment>
<evidence type="ECO:0000256" key="1">
    <source>
        <dbReference type="SAM" id="MobiDB-lite"/>
    </source>
</evidence>
<dbReference type="RefSeq" id="WP_160764469.1">
    <property type="nucleotide sequence ID" value="NZ_WUPT01000002.1"/>
</dbReference>
<dbReference type="EMBL" id="WUPT01000002">
    <property type="protein sequence ID" value="MXQ08555.1"/>
    <property type="molecule type" value="Genomic_DNA"/>
</dbReference>
<protein>
    <submittedName>
        <fullName evidence="2">Uncharacterized protein</fullName>
    </submittedName>
</protein>
<feature type="region of interest" description="Disordered" evidence="1">
    <location>
        <begin position="1"/>
        <end position="103"/>
    </location>
</feature>
<evidence type="ECO:0000313" key="2">
    <source>
        <dbReference type="EMBL" id="MXQ08555.1"/>
    </source>
</evidence>
<accession>A0A7C9MKK2</accession>
<reference evidence="2 3" key="1">
    <citation type="submission" date="2019-12" db="EMBL/GenBank/DDBJ databases">
        <authorList>
            <person name="Lee S.D."/>
        </authorList>
    </citation>
    <scope>NUCLEOTIDE SEQUENCE [LARGE SCALE GENOMIC DNA]</scope>
    <source>
        <strain evidence="2 3">GH1-50</strain>
    </source>
</reference>
<reference evidence="2 3" key="2">
    <citation type="submission" date="2020-03" db="EMBL/GenBank/DDBJ databases">
        <title>Kangsaoukella pontilimi gen. nov., sp. nov., a new member of the family Rhodobacteraceae isolated from a tidal mudflat.</title>
        <authorList>
            <person name="Kim I.S."/>
        </authorList>
    </citation>
    <scope>NUCLEOTIDE SEQUENCE [LARGE SCALE GENOMIC DNA]</scope>
    <source>
        <strain evidence="2 3">GH1-50</strain>
    </source>
</reference>
<evidence type="ECO:0000313" key="3">
    <source>
        <dbReference type="Proteomes" id="UP000480350"/>
    </source>
</evidence>
<feature type="compositionally biased region" description="Polar residues" evidence="1">
    <location>
        <begin position="52"/>
        <end position="67"/>
    </location>
</feature>
<keyword evidence="3" id="KW-1185">Reference proteome</keyword>
<name>A0A7C9MKK2_9RHOB</name>
<dbReference type="AlphaFoldDB" id="A0A7C9MKK2"/>
<proteinExistence type="predicted"/>
<gene>
    <name evidence="2" type="ORF">GQ651_11925</name>
</gene>
<dbReference type="Proteomes" id="UP000480350">
    <property type="component" value="Unassembled WGS sequence"/>
</dbReference>
<sequence length="103" mass="11002">MTLISPLTPVISWMPPNPEGPAGFTTEWHGHGANHQGNNEPGDTAADRHNFGNDTAGNSGHNPTAGSAQDDFSAEAGLPFVKFKDAPLEDEGEDEHDMMDMML</sequence>